<dbReference type="Pfam" id="PF13847">
    <property type="entry name" value="Methyltransf_31"/>
    <property type="match status" value="1"/>
</dbReference>
<gene>
    <name evidence="2" type="ORF">HMPREF1090_02292</name>
</gene>
<dbReference type="InterPro" id="IPR025714">
    <property type="entry name" value="Methyltranfer_dom"/>
</dbReference>
<comment type="caution">
    <text evidence="2">The sequence shown here is derived from an EMBL/GenBank/DDBJ whole genome shotgun (WGS) entry which is preliminary data.</text>
</comment>
<proteinExistence type="predicted"/>
<dbReference type="AlphaFoldDB" id="A0A0E2HC01"/>
<accession>A0A0E2HC01</accession>
<dbReference type="EMBL" id="AGYR01000023">
    <property type="protein sequence ID" value="ENZ15232.1"/>
    <property type="molecule type" value="Genomic_DNA"/>
</dbReference>
<dbReference type="RefSeq" id="WP_002595718.1">
    <property type="nucleotide sequence ID" value="NZ_KB851020.1"/>
</dbReference>
<evidence type="ECO:0000259" key="1">
    <source>
        <dbReference type="Pfam" id="PF13847"/>
    </source>
</evidence>
<dbReference type="CDD" id="cd02440">
    <property type="entry name" value="AdoMet_MTases"/>
    <property type="match status" value="1"/>
</dbReference>
<protein>
    <recommendedName>
        <fullName evidence="1">Methyltransferase domain-containing protein</fullName>
    </recommendedName>
</protein>
<dbReference type="HOGENOM" id="CLU_1127539_0_0_9"/>
<evidence type="ECO:0000313" key="2">
    <source>
        <dbReference type="EMBL" id="ENZ15232.1"/>
    </source>
</evidence>
<dbReference type="Proteomes" id="UP000013085">
    <property type="component" value="Unassembled WGS sequence"/>
</dbReference>
<dbReference type="SUPFAM" id="SSF53335">
    <property type="entry name" value="S-adenosyl-L-methionine-dependent methyltransferases"/>
    <property type="match status" value="1"/>
</dbReference>
<dbReference type="InterPro" id="IPR029063">
    <property type="entry name" value="SAM-dependent_MTases_sf"/>
</dbReference>
<name>A0A0E2HC01_9FIRM</name>
<reference evidence="2 3" key="1">
    <citation type="submission" date="2013-01" db="EMBL/GenBank/DDBJ databases">
        <title>The Genome Sequence of Clostridium clostridioforme 90A8.</title>
        <authorList>
            <consortium name="The Broad Institute Genome Sequencing Platform"/>
            <person name="Earl A."/>
            <person name="Ward D."/>
            <person name="Feldgarden M."/>
            <person name="Gevers D."/>
            <person name="Courvalin P."/>
            <person name="Lambert T."/>
            <person name="Walker B."/>
            <person name="Young S.K."/>
            <person name="Zeng Q."/>
            <person name="Gargeya S."/>
            <person name="Fitzgerald M."/>
            <person name="Haas B."/>
            <person name="Abouelleil A."/>
            <person name="Alvarado L."/>
            <person name="Arachchi H.M."/>
            <person name="Berlin A.M."/>
            <person name="Chapman S.B."/>
            <person name="Dewar J."/>
            <person name="Goldberg J."/>
            <person name="Griggs A."/>
            <person name="Gujja S."/>
            <person name="Hansen M."/>
            <person name="Howarth C."/>
            <person name="Imamovic A."/>
            <person name="Larimer J."/>
            <person name="McCowan C."/>
            <person name="Murphy C."/>
            <person name="Neiman D."/>
            <person name="Pearson M."/>
            <person name="Priest M."/>
            <person name="Roberts A."/>
            <person name="Saif S."/>
            <person name="Shea T."/>
            <person name="Sisk P."/>
            <person name="Sykes S."/>
            <person name="Wortman J."/>
            <person name="Nusbaum C."/>
            <person name="Birren B."/>
        </authorList>
    </citation>
    <scope>NUCLEOTIDE SEQUENCE [LARGE SCALE GENOMIC DNA]</scope>
    <source>
        <strain evidence="2 3">90A8</strain>
    </source>
</reference>
<dbReference type="GO" id="GO:0016740">
    <property type="term" value="F:transferase activity"/>
    <property type="evidence" value="ECO:0007669"/>
    <property type="project" value="UniProtKB-KW"/>
</dbReference>
<dbReference type="PATRIC" id="fig|999408.3.peg.2463"/>
<organism evidence="2 3">
    <name type="scientific">[Clostridium] clostridioforme 90A8</name>
    <dbReference type="NCBI Taxonomy" id="999408"/>
    <lineage>
        <taxon>Bacteria</taxon>
        <taxon>Bacillati</taxon>
        <taxon>Bacillota</taxon>
        <taxon>Clostridia</taxon>
        <taxon>Lachnospirales</taxon>
        <taxon>Lachnospiraceae</taxon>
        <taxon>Enterocloster</taxon>
    </lineage>
</organism>
<feature type="domain" description="Methyltransferase" evidence="1">
    <location>
        <begin position="36"/>
        <end position="114"/>
    </location>
</feature>
<dbReference type="PANTHER" id="PTHR43861">
    <property type="entry name" value="TRANS-ACONITATE 2-METHYLTRANSFERASE-RELATED"/>
    <property type="match status" value="1"/>
</dbReference>
<sequence length="236" mass="26880">MNDESLYAQQWDVSSKYFYEKGHYHWMASKIGQFSTVLEIGCGTGYGTVALIEKGFDVISIDKNAVCIERAKALIDTMKLTDKVQFITGDIADDTFRKNLLNDYSFDVVICWNVGTYWNREMMQYYLPYMLEYGLTISQIKQNPESSYSELVIWETCRIAKLKGVAAHIVDRGAETVTAYTDPYYKSLKTEFGFSRIEYDNRIADSISDGGRILSTNGVVNGEKKVDIVFVSILLK</sequence>
<dbReference type="Gene3D" id="3.40.50.150">
    <property type="entry name" value="Vaccinia Virus protein VP39"/>
    <property type="match status" value="1"/>
</dbReference>
<evidence type="ECO:0000313" key="3">
    <source>
        <dbReference type="Proteomes" id="UP000013085"/>
    </source>
</evidence>